<reference evidence="2 3" key="1">
    <citation type="submission" date="2018-05" db="EMBL/GenBank/DDBJ databases">
        <title>Genetic diversity of glacier-inhabiting Cryobacterium bacteria in China and description of Cryobacterium mengkeensis sp. nov. and Arthrobacter glacialis sp. nov.</title>
        <authorList>
            <person name="Liu Q."/>
            <person name="Xin Y.-H."/>
        </authorList>
    </citation>
    <scope>NUCLEOTIDE SEQUENCE [LARGE SCALE GENOMIC DNA]</scope>
    <source>
        <strain evidence="2 3">B7</strain>
    </source>
</reference>
<feature type="transmembrane region" description="Helical" evidence="1">
    <location>
        <begin position="12"/>
        <end position="35"/>
    </location>
</feature>
<protein>
    <submittedName>
        <fullName evidence="2">Uncharacterized protein</fullName>
    </submittedName>
</protein>
<keyword evidence="1" id="KW-0472">Membrane</keyword>
<dbReference type="RefSeq" id="WP_110483651.1">
    <property type="nucleotide sequence ID" value="NZ_QJVC01000001.1"/>
</dbReference>
<dbReference type="EMBL" id="QJVC01000001">
    <property type="protein sequence ID" value="PYI40326.1"/>
    <property type="molecule type" value="Genomic_DNA"/>
</dbReference>
<accession>A0A2V5JP68</accession>
<keyword evidence="3" id="KW-1185">Reference proteome</keyword>
<evidence type="ECO:0000313" key="2">
    <source>
        <dbReference type="EMBL" id="PYI40326.1"/>
    </source>
</evidence>
<organism evidence="2 3">
    <name type="scientific">Arthrobacter psychrolactophilus</name>
    <dbReference type="NCBI Taxonomy" id="92442"/>
    <lineage>
        <taxon>Bacteria</taxon>
        <taxon>Bacillati</taxon>
        <taxon>Actinomycetota</taxon>
        <taxon>Actinomycetes</taxon>
        <taxon>Micrococcales</taxon>
        <taxon>Micrococcaceae</taxon>
        <taxon>Arthrobacter</taxon>
    </lineage>
</organism>
<gene>
    <name evidence="2" type="ORF">CVS30_02090</name>
</gene>
<dbReference type="Proteomes" id="UP000247980">
    <property type="component" value="Unassembled WGS sequence"/>
</dbReference>
<dbReference type="AlphaFoldDB" id="A0A2V5JP68"/>
<feature type="transmembrane region" description="Helical" evidence="1">
    <location>
        <begin position="47"/>
        <end position="67"/>
    </location>
</feature>
<sequence>MSTPATETTTHPVRVGTIVWGAVVLALGILIILSSQLGLDLDAGQTAMWFLLGAGVAMVSGGVVKILSRKKS</sequence>
<evidence type="ECO:0000313" key="3">
    <source>
        <dbReference type="Proteomes" id="UP000247980"/>
    </source>
</evidence>
<keyword evidence="1" id="KW-1133">Transmembrane helix</keyword>
<name>A0A2V5JP68_9MICC</name>
<evidence type="ECO:0000256" key="1">
    <source>
        <dbReference type="SAM" id="Phobius"/>
    </source>
</evidence>
<proteinExistence type="predicted"/>
<keyword evidence="1" id="KW-0812">Transmembrane</keyword>
<comment type="caution">
    <text evidence="2">The sequence shown here is derived from an EMBL/GenBank/DDBJ whole genome shotgun (WGS) entry which is preliminary data.</text>
</comment>